<keyword evidence="13" id="KW-1185">Reference proteome</keyword>
<evidence type="ECO:0000259" key="11">
    <source>
        <dbReference type="PROSITE" id="PS51299"/>
    </source>
</evidence>
<evidence type="ECO:0000256" key="3">
    <source>
        <dbReference type="ARBA" id="ARBA00022969"/>
    </source>
</evidence>
<dbReference type="GO" id="GO:0030907">
    <property type="term" value="C:MBF transcription complex"/>
    <property type="evidence" value="ECO:0007669"/>
    <property type="project" value="TreeGrafter"/>
</dbReference>
<dbReference type="GeneID" id="30020470"/>
<feature type="region of interest" description="Disordered" evidence="10">
    <location>
        <begin position="203"/>
        <end position="276"/>
    </location>
</feature>
<dbReference type="GO" id="GO:0048315">
    <property type="term" value="P:conidium formation"/>
    <property type="evidence" value="ECO:0007669"/>
    <property type="project" value="UniProtKB-KW"/>
</dbReference>
<dbReference type="Gene3D" id="1.25.40.20">
    <property type="entry name" value="Ankyrin repeat-containing domain"/>
    <property type="match status" value="1"/>
</dbReference>
<comment type="function">
    <text evidence="6">Transcription factor that plays a role downstream of the MCK1-MKK2-MPS1 cascade. Required for hyphal morphogenesis and pathogenicity. Is an important oxidative stress response regulator and plays a positive role in the regulation of extracellular peroxidases.</text>
</comment>
<dbReference type="Pfam" id="PF04383">
    <property type="entry name" value="KilA-N"/>
    <property type="match status" value="1"/>
</dbReference>
<dbReference type="GO" id="GO:0003713">
    <property type="term" value="F:transcription coactivator activity"/>
    <property type="evidence" value="ECO:0007669"/>
    <property type="project" value="TreeGrafter"/>
</dbReference>
<dbReference type="InterPro" id="IPR036887">
    <property type="entry name" value="HTH_APSES_sf"/>
</dbReference>
<dbReference type="GO" id="GO:0003677">
    <property type="term" value="F:DNA binding"/>
    <property type="evidence" value="ECO:0007669"/>
    <property type="project" value="InterPro"/>
</dbReference>
<gene>
    <name evidence="12" type="ORF">ISF_04178</name>
</gene>
<dbReference type="InterPro" id="IPR002110">
    <property type="entry name" value="Ankyrin_rpt"/>
</dbReference>
<dbReference type="Gene3D" id="3.10.260.10">
    <property type="entry name" value="Transcription regulator HTH, APSES-type DNA-binding domain"/>
    <property type="match status" value="1"/>
</dbReference>
<dbReference type="AlphaFoldDB" id="A0A167XBL3"/>
<proteinExistence type="predicted"/>
<dbReference type="EMBL" id="AZHB01000009">
    <property type="protein sequence ID" value="OAA64768.1"/>
    <property type="molecule type" value="Genomic_DNA"/>
</dbReference>
<dbReference type="InterPro" id="IPR003163">
    <property type="entry name" value="Tscrpt_reg_HTH_APSES-type"/>
</dbReference>
<name>A0A167XBL3_CORFA</name>
<dbReference type="PROSITE" id="PS51299">
    <property type="entry name" value="HTH_APSES"/>
    <property type="match status" value="1"/>
</dbReference>
<feature type="region of interest" description="Disordered" evidence="10">
    <location>
        <begin position="1"/>
        <end position="20"/>
    </location>
</feature>
<keyword evidence="2" id="KW-0677">Repeat</keyword>
<dbReference type="PANTHER" id="PTHR43828:SF3">
    <property type="entry name" value="CHROMO DOMAIN-CONTAINING PROTEIN"/>
    <property type="match status" value="1"/>
</dbReference>
<feature type="domain" description="HTH APSES-type" evidence="11">
    <location>
        <begin position="42"/>
        <end position="150"/>
    </location>
</feature>
<dbReference type="OrthoDB" id="6718656at2759"/>
<dbReference type="PROSITE" id="PS50297">
    <property type="entry name" value="ANK_REP_REGION"/>
    <property type="match status" value="1"/>
</dbReference>
<evidence type="ECO:0000256" key="1">
    <source>
        <dbReference type="ARBA" id="ARBA00004123"/>
    </source>
</evidence>
<dbReference type="FunFam" id="3.10.260.10:FF:000001">
    <property type="entry name" value="APSES transcription factor (MbpA)"/>
    <property type="match status" value="1"/>
</dbReference>
<dbReference type="RefSeq" id="XP_018704740.1">
    <property type="nucleotide sequence ID" value="XM_018847784.1"/>
</dbReference>
<dbReference type="Proteomes" id="UP000076744">
    <property type="component" value="Unassembled WGS sequence"/>
</dbReference>
<evidence type="ECO:0000256" key="9">
    <source>
        <dbReference type="SAM" id="Coils"/>
    </source>
</evidence>
<dbReference type="FunFam" id="1.25.40.20:FF:000365">
    <property type="entry name" value="Start control protein cdc10"/>
    <property type="match status" value="1"/>
</dbReference>
<dbReference type="GO" id="GO:0001228">
    <property type="term" value="F:DNA-binding transcription activator activity, RNA polymerase II-specific"/>
    <property type="evidence" value="ECO:0007669"/>
    <property type="project" value="UniProtKB-ARBA"/>
</dbReference>
<evidence type="ECO:0000256" key="4">
    <source>
        <dbReference type="ARBA" id="ARBA00023043"/>
    </source>
</evidence>
<dbReference type="SMART" id="SM00248">
    <property type="entry name" value="ANK"/>
    <property type="match status" value="2"/>
</dbReference>
<dbReference type="SMART" id="SM01252">
    <property type="entry name" value="KilA-N"/>
    <property type="match status" value="1"/>
</dbReference>
<comment type="caution">
    <text evidence="12">The sequence shown here is derived from an EMBL/GenBank/DDBJ whole genome shotgun (WGS) entry which is preliminary data.</text>
</comment>
<keyword evidence="4 8" id="KW-0040">ANK repeat</keyword>
<dbReference type="GO" id="GO:0033309">
    <property type="term" value="C:SBF transcription complex"/>
    <property type="evidence" value="ECO:0007669"/>
    <property type="project" value="TreeGrafter"/>
</dbReference>
<dbReference type="STRING" id="1081104.A0A167XBL3"/>
<dbReference type="Pfam" id="PF00023">
    <property type="entry name" value="Ank"/>
    <property type="match status" value="1"/>
</dbReference>
<evidence type="ECO:0000256" key="2">
    <source>
        <dbReference type="ARBA" id="ARBA00022737"/>
    </source>
</evidence>
<dbReference type="PROSITE" id="PS50088">
    <property type="entry name" value="ANK_REPEAT"/>
    <property type="match status" value="2"/>
</dbReference>
<sequence length="813" mass="88315">MPSAPQSSQQSFTMSQQSQQQFPNSSFHRGFALNAEGPAPQIYSASYSGVDVYEMEVNTIAVMRRRHDSCLNATQILKVAGVDKGKRTKILEKEIQTGEHEKVQGGYGKYQGTWIKFERGVEVCRQYGVEELLRPLLTYDMGQDGGVAGQGDFNTPTKEQAMAAQRKRMYNSSAEGRPNGVNGTFFKNISSTASHAVAAISKARFDSPNPRNRTGPSHPPSFSRQPSMQNGDEFPGNSQQSFASEYSQHVDSTYSTQQTNGMPPMPDAEPPRKRQRVNMTPNESFAGYGQNVDAYASAFPGSPTEPNESFLFSQQSAVQDQTAIEEASGPQAPLPYNMSPEIEEKRSKLMALFMDSAASDTSKHQWLLTLSHSEIDMPIDPQSHTALHWAATLARMPLLRALIAAGASPYRVNGSGETALMRACVVTNSMDHGSFPDLLEVLGGTIEARDHKGRTVLHHIAVTSAVKGRNTASRYYLESLLEWVVRQGSVPSSQIVGVNGAAPNGAQVTIPKMGIARFMTEIVNAQDSCGDTALNIAARIGNKSIVSQLLEVGADPNIANRVGLRPVDFGIGVENPAEKQISEAVSENPNGPGSSQKMRESSDDIIASISHLLGETSSAFQQEMKTKQVNLDSLHTSLRSTSAELGEARRKIEQLTASVAKQQLARRKVANLAHAREDEQARLMNEQSRSSQPNPSSSWETELGAMLEAAEQHSASGGFGAEGMLPSAAVLKARIRAIEARRDVTRKMVQALQGRSRDVEVKYRRIVALCTGVGEDDVDAVVDGLLKAVESENEELEVGRIRRFLGGVEGVVH</sequence>
<keyword evidence="3" id="KW-0749">Sporulation</keyword>
<feature type="repeat" description="ANK" evidence="8">
    <location>
        <begin position="382"/>
        <end position="414"/>
    </location>
</feature>
<reference evidence="12 13" key="1">
    <citation type="journal article" date="2016" name="Genome Biol. Evol.">
        <title>Divergent and convergent evolution of fungal pathogenicity.</title>
        <authorList>
            <person name="Shang Y."/>
            <person name="Xiao G."/>
            <person name="Zheng P."/>
            <person name="Cen K."/>
            <person name="Zhan S."/>
            <person name="Wang C."/>
        </authorList>
    </citation>
    <scope>NUCLEOTIDE SEQUENCE [LARGE SCALE GENOMIC DNA]</scope>
    <source>
        <strain evidence="12 13">ARSEF 2679</strain>
    </source>
</reference>
<evidence type="ECO:0000256" key="7">
    <source>
        <dbReference type="ARBA" id="ARBA00073460"/>
    </source>
</evidence>
<keyword evidence="5" id="KW-0183">Conidiation</keyword>
<evidence type="ECO:0000256" key="6">
    <source>
        <dbReference type="ARBA" id="ARBA00059984"/>
    </source>
</evidence>
<evidence type="ECO:0000256" key="10">
    <source>
        <dbReference type="SAM" id="MobiDB-lite"/>
    </source>
</evidence>
<feature type="repeat" description="ANK" evidence="8">
    <location>
        <begin position="529"/>
        <end position="561"/>
    </location>
</feature>
<accession>A0A167XBL3</accession>
<dbReference type="Pfam" id="PF13637">
    <property type="entry name" value="Ank_4"/>
    <property type="match status" value="1"/>
</dbReference>
<feature type="compositionally biased region" description="Polar residues" evidence="10">
    <location>
        <begin position="209"/>
        <end position="261"/>
    </location>
</feature>
<dbReference type="InterPro" id="IPR051642">
    <property type="entry name" value="SWI6-like"/>
</dbReference>
<dbReference type="PANTHER" id="PTHR43828">
    <property type="entry name" value="ASPARAGINASE"/>
    <property type="match status" value="1"/>
</dbReference>
<evidence type="ECO:0000313" key="13">
    <source>
        <dbReference type="Proteomes" id="UP000076744"/>
    </source>
</evidence>
<dbReference type="SUPFAM" id="SSF54616">
    <property type="entry name" value="DNA-binding domain of Mlu1-box binding protein MBP1"/>
    <property type="match status" value="1"/>
</dbReference>
<dbReference type="GO" id="GO:0030435">
    <property type="term" value="P:sporulation resulting in formation of a cellular spore"/>
    <property type="evidence" value="ECO:0007669"/>
    <property type="project" value="UniProtKB-KW"/>
</dbReference>
<comment type="subcellular location">
    <subcellularLocation>
        <location evidence="1">Nucleus</location>
    </subcellularLocation>
</comment>
<protein>
    <recommendedName>
        <fullName evidence="7">Transcription factor SWI6</fullName>
    </recommendedName>
</protein>
<keyword evidence="9" id="KW-0175">Coiled coil</keyword>
<evidence type="ECO:0000256" key="5">
    <source>
        <dbReference type="ARBA" id="ARBA00023321"/>
    </source>
</evidence>
<evidence type="ECO:0000313" key="12">
    <source>
        <dbReference type="EMBL" id="OAA64768.1"/>
    </source>
</evidence>
<organism evidence="12 13">
    <name type="scientific">Cordyceps fumosorosea (strain ARSEF 2679)</name>
    <name type="common">Isaria fumosorosea</name>
    <dbReference type="NCBI Taxonomy" id="1081104"/>
    <lineage>
        <taxon>Eukaryota</taxon>
        <taxon>Fungi</taxon>
        <taxon>Dikarya</taxon>
        <taxon>Ascomycota</taxon>
        <taxon>Pezizomycotina</taxon>
        <taxon>Sordariomycetes</taxon>
        <taxon>Hypocreomycetidae</taxon>
        <taxon>Hypocreales</taxon>
        <taxon>Cordycipitaceae</taxon>
        <taxon>Cordyceps</taxon>
    </lineage>
</organism>
<dbReference type="InterPro" id="IPR036770">
    <property type="entry name" value="Ankyrin_rpt-contain_sf"/>
</dbReference>
<evidence type="ECO:0000256" key="8">
    <source>
        <dbReference type="PROSITE-ProRule" id="PRU00023"/>
    </source>
</evidence>
<dbReference type="InterPro" id="IPR018004">
    <property type="entry name" value="KilA/APSES_HTH"/>
</dbReference>
<feature type="coiled-coil region" evidence="9">
    <location>
        <begin position="638"/>
        <end position="665"/>
    </location>
</feature>
<dbReference type="SUPFAM" id="SSF48403">
    <property type="entry name" value="Ankyrin repeat"/>
    <property type="match status" value="1"/>
</dbReference>